<evidence type="ECO:0000313" key="14">
    <source>
        <dbReference type="Proteomes" id="UP000018934"/>
    </source>
</evidence>
<reference evidence="13 14" key="1">
    <citation type="journal article" date="2013" name="Stand. Genomic Sci.">
        <title>Complete genome sequence of Dehalobacter restrictus PER-K23(T.).</title>
        <authorList>
            <person name="Kruse T."/>
            <person name="Maillard J."/>
            <person name="Goodwin L."/>
            <person name="Woyke T."/>
            <person name="Teshima H."/>
            <person name="Bruce D."/>
            <person name="Detter C."/>
            <person name="Tapia R."/>
            <person name="Han C."/>
            <person name="Huntemann M."/>
            <person name="Wei C.L."/>
            <person name="Han J."/>
            <person name="Chen A."/>
            <person name="Kyrpides N."/>
            <person name="Szeto E."/>
            <person name="Markowitz V."/>
            <person name="Ivanova N."/>
            <person name="Pagani I."/>
            <person name="Pati A."/>
            <person name="Pitluck S."/>
            <person name="Nolan M."/>
            <person name="Holliger C."/>
            <person name="Smidt H."/>
        </authorList>
    </citation>
    <scope>NUCLEOTIDE SEQUENCE [LARGE SCALE GENOMIC DNA]</scope>
    <source>
        <strain evidence="14">DSM 9455</strain>
    </source>
</reference>
<evidence type="ECO:0000256" key="10">
    <source>
        <dbReference type="PIRNR" id="PIRNR001563"/>
    </source>
</evidence>
<dbReference type="Pfam" id="PF08245">
    <property type="entry name" value="Mur_ligase_M"/>
    <property type="match status" value="1"/>
</dbReference>
<evidence type="ECO:0000256" key="6">
    <source>
        <dbReference type="ARBA" id="ARBA00022840"/>
    </source>
</evidence>
<evidence type="ECO:0000259" key="11">
    <source>
        <dbReference type="Pfam" id="PF02875"/>
    </source>
</evidence>
<comment type="catalytic activity">
    <reaction evidence="9">
        <text>(6S)-5,6,7,8-tetrahydrofolyl-(gamma-L-Glu)(n) + L-glutamate + ATP = (6S)-5,6,7,8-tetrahydrofolyl-(gamma-L-Glu)(n+1) + ADP + phosphate + H(+)</text>
        <dbReference type="Rhea" id="RHEA:10580"/>
        <dbReference type="Rhea" id="RHEA-COMP:14738"/>
        <dbReference type="Rhea" id="RHEA-COMP:14740"/>
        <dbReference type="ChEBI" id="CHEBI:15378"/>
        <dbReference type="ChEBI" id="CHEBI:29985"/>
        <dbReference type="ChEBI" id="CHEBI:30616"/>
        <dbReference type="ChEBI" id="CHEBI:43474"/>
        <dbReference type="ChEBI" id="CHEBI:141005"/>
        <dbReference type="ChEBI" id="CHEBI:456216"/>
        <dbReference type="EC" id="6.3.2.17"/>
    </reaction>
</comment>
<organism evidence="13 14">
    <name type="scientific">Dehalobacter restrictus (strain DSM 9455 / PER-K23)</name>
    <dbReference type="NCBI Taxonomy" id="871738"/>
    <lineage>
        <taxon>Bacteria</taxon>
        <taxon>Bacillati</taxon>
        <taxon>Bacillota</taxon>
        <taxon>Clostridia</taxon>
        <taxon>Eubacteriales</taxon>
        <taxon>Desulfitobacteriaceae</taxon>
        <taxon>Dehalobacter</taxon>
    </lineage>
</organism>
<feature type="domain" description="Mur ligase central" evidence="12">
    <location>
        <begin position="52"/>
        <end position="277"/>
    </location>
</feature>
<comment type="similarity">
    <text evidence="1 10">Belongs to the folylpolyglutamate synthase family.</text>
</comment>
<gene>
    <name evidence="13" type="ORF">DEHRE_12775</name>
</gene>
<sequence>MCKGLRIMTEYEETLEYIKNLTKFGINLGLERIKALLDRLDHPEKKLKVIHIGGTNGKGSTTAMLQSIMKQAGYCAGMFTSPHLHDFRERITINGEMISPEAVVSGINKLKPHLEEMERLGIEHPTEFEVCTALALCYFAEKQPDLVLLEVGLGGEIDSTNVVTPLISVLTSIGMDHMDYLGDTLQAITGVKAGIIKDGVPVVTSSDKPEVLKVIEERAAQKGSRMIEVGRDVHWRHPGDGSQRFGYEGLYWSYPDLELALLGEHQFTNAAAALAVCEVLVGTYSLNISESAVREGLKAVRWPGRLELLLRNPRVLLDGAHNADGMMSLAKALQQYADGPLKRNRLLLCLGMLRDKEIEKAVEIIAPLADEIIVTKPDSPRAGDWEYVARIAEKYLVQENVSTVEDPAGAVRKGLERMKPGDLLCVTGSLYMISGVRKFLLDHYTHQE</sequence>
<dbReference type="PIRSF" id="PIRSF001563">
    <property type="entry name" value="Folylpolyglu_synth"/>
    <property type="match status" value="1"/>
</dbReference>
<dbReference type="PANTHER" id="PTHR11136">
    <property type="entry name" value="FOLYLPOLYGLUTAMATE SYNTHASE-RELATED"/>
    <property type="match status" value="1"/>
</dbReference>
<dbReference type="InterPro" id="IPR036565">
    <property type="entry name" value="Mur-like_cat_sf"/>
</dbReference>
<evidence type="ECO:0000256" key="1">
    <source>
        <dbReference type="ARBA" id="ARBA00008276"/>
    </source>
</evidence>
<evidence type="ECO:0000256" key="8">
    <source>
        <dbReference type="ARBA" id="ARBA00030592"/>
    </source>
</evidence>
<evidence type="ECO:0000256" key="7">
    <source>
        <dbReference type="ARBA" id="ARBA00022842"/>
    </source>
</evidence>
<proteinExistence type="inferred from homology"/>
<evidence type="ECO:0000256" key="2">
    <source>
        <dbReference type="ARBA" id="ARBA00013025"/>
    </source>
</evidence>
<dbReference type="Gene3D" id="3.90.190.20">
    <property type="entry name" value="Mur ligase, C-terminal domain"/>
    <property type="match status" value="1"/>
</dbReference>
<accession>A0ABN4BTV5</accession>
<dbReference type="Pfam" id="PF02875">
    <property type="entry name" value="Mur_ligase_C"/>
    <property type="match status" value="1"/>
</dbReference>
<keyword evidence="5 10" id="KW-0547">Nucleotide-binding</keyword>
<dbReference type="PROSITE" id="PS01012">
    <property type="entry name" value="FOLYLPOLYGLU_SYNT_2"/>
    <property type="match status" value="1"/>
</dbReference>
<dbReference type="PANTHER" id="PTHR11136:SF0">
    <property type="entry name" value="DIHYDROFOLATE SYNTHETASE-RELATED"/>
    <property type="match status" value="1"/>
</dbReference>
<evidence type="ECO:0000256" key="5">
    <source>
        <dbReference type="ARBA" id="ARBA00022741"/>
    </source>
</evidence>
<evidence type="ECO:0000256" key="3">
    <source>
        <dbReference type="ARBA" id="ARBA00022598"/>
    </source>
</evidence>
<dbReference type="SUPFAM" id="SSF53623">
    <property type="entry name" value="MurD-like peptide ligases, catalytic domain"/>
    <property type="match status" value="1"/>
</dbReference>
<dbReference type="InterPro" id="IPR036615">
    <property type="entry name" value="Mur_ligase_C_dom_sf"/>
</dbReference>
<protein>
    <recommendedName>
        <fullName evidence="2">tetrahydrofolate synthase</fullName>
        <ecNumber evidence="2">6.3.2.17</ecNumber>
    </recommendedName>
    <alternativeName>
        <fullName evidence="8">Tetrahydrofolylpolyglutamate synthase</fullName>
    </alternativeName>
</protein>
<dbReference type="PROSITE" id="PS01011">
    <property type="entry name" value="FOLYLPOLYGLU_SYNT_1"/>
    <property type="match status" value="1"/>
</dbReference>
<keyword evidence="3 10" id="KW-0436">Ligase</keyword>
<keyword evidence="14" id="KW-1185">Reference proteome</keyword>
<name>A0ABN4BTV5_DEHRP</name>
<evidence type="ECO:0000256" key="9">
    <source>
        <dbReference type="ARBA" id="ARBA00047493"/>
    </source>
</evidence>
<evidence type="ECO:0000313" key="13">
    <source>
        <dbReference type="EMBL" id="AHF10836.1"/>
    </source>
</evidence>
<dbReference type="Proteomes" id="UP000018934">
    <property type="component" value="Chromosome"/>
</dbReference>
<evidence type="ECO:0000256" key="4">
    <source>
        <dbReference type="ARBA" id="ARBA00022723"/>
    </source>
</evidence>
<dbReference type="NCBIfam" id="TIGR01499">
    <property type="entry name" value="folC"/>
    <property type="match status" value="1"/>
</dbReference>
<dbReference type="InterPro" id="IPR001645">
    <property type="entry name" value="Folylpolyglutamate_synth"/>
</dbReference>
<keyword evidence="6 10" id="KW-0067">ATP-binding</keyword>
<dbReference type="EMBL" id="CP007033">
    <property type="protein sequence ID" value="AHF10836.1"/>
    <property type="molecule type" value="Genomic_DNA"/>
</dbReference>
<dbReference type="InterPro" id="IPR013221">
    <property type="entry name" value="Mur_ligase_cen"/>
</dbReference>
<dbReference type="EC" id="6.3.2.17" evidence="2"/>
<dbReference type="InterPro" id="IPR004101">
    <property type="entry name" value="Mur_ligase_C"/>
</dbReference>
<dbReference type="SUPFAM" id="SSF53244">
    <property type="entry name" value="MurD-like peptide ligases, peptide-binding domain"/>
    <property type="match status" value="1"/>
</dbReference>
<keyword evidence="4" id="KW-0479">Metal-binding</keyword>
<dbReference type="Gene3D" id="3.40.1190.10">
    <property type="entry name" value="Mur-like, catalytic domain"/>
    <property type="match status" value="1"/>
</dbReference>
<dbReference type="InterPro" id="IPR018109">
    <property type="entry name" value="Folylpolyglutamate_synth_CS"/>
</dbReference>
<feature type="domain" description="Mur ligase C-terminal" evidence="11">
    <location>
        <begin position="304"/>
        <end position="429"/>
    </location>
</feature>
<evidence type="ECO:0000259" key="12">
    <source>
        <dbReference type="Pfam" id="PF08245"/>
    </source>
</evidence>
<keyword evidence="7" id="KW-0460">Magnesium</keyword>